<evidence type="ECO:0000256" key="6">
    <source>
        <dbReference type="ARBA" id="ARBA00031720"/>
    </source>
</evidence>
<accession>A0A943I440</accession>
<proteinExistence type="inferred from homology"/>
<name>A0A943I440_9FIRM</name>
<dbReference type="PANTHER" id="PTHR38007:SF1">
    <property type="entry name" value="CRISPR SYSTEM CMS PROTEIN CSM5"/>
    <property type="match status" value="1"/>
</dbReference>
<evidence type="ECO:0000256" key="5">
    <source>
        <dbReference type="ARBA" id="ARBA00023118"/>
    </source>
</evidence>
<dbReference type="RefSeq" id="WP_303888188.1">
    <property type="nucleotide sequence ID" value="NZ_JAGZCC010000092.1"/>
</dbReference>
<dbReference type="GO" id="GO:0003723">
    <property type="term" value="F:RNA binding"/>
    <property type="evidence" value="ECO:0007669"/>
    <property type="project" value="UniProtKB-KW"/>
</dbReference>
<dbReference type="NCBIfam" id="TIGR01899">
    <property type="entry name" value="cas_TM1807_csm5"/>
    <property type="match status" value="1"/>
</dbReference>
<comment type="function">
    <text evidence="1">This subunit might be involved in maturation of a crRNA intermediate to its mature form.</text>
</comment>
<dbReference type="PANTHER" id="PTHR38007">
    <property type="entry name" value="CRISPR SYSTEM CMS PROTEIN CSM5"/>
    <property type="match status" value="1"/>
</dbReference>
<dbReference type="Pfam" id="PF03787">
    <property type="entry name" value="RAMPs"/>
    <property type="match status" value="1"/>
</dbReference>
<evidence type="ECO:0000313" key="9">
    <source>
        <dbReference type="Proteomes" id="UP000751224"/>
    </source>
</evidence>
<comment type="caution">
    <text evidence="8">The sequence shown here is derived from an EMBL/GenBank/DDBJ whole genome shotgun (WGS) entry which is preliminary data.</text>
</comment>
<sequence>MKIKSKITIITPVHIGTGEEKMSFEYNKEDNVLYCYDPKELFLCKSSKELLDKRFLNSLLKSNDGSKRDELNRMMKKDVDYNKLKSIYSLRAEFTKIPKGNVSEQLKSLNKPYIPGSSIKGAIMNAIFYDFIKNHLDDFCKYIKNKVATTKNKPDIDDFLKYCDSRLLDLVKQISNCIICRDIFYENLVLVELIRKNVYDNKKDKLSLSNFECIDANQTCDDELIKINSVRKNVIIGALEEENLKNGNIKFCNEFMEYLSINKIIKVCRAYFHDILGEEIKMEKNNNYYIQEGLDKKLNEFYKNPVPNGFYMRIGGNTNYFFKTVSYLIKNNDNGFYTRYFYKVFSPKDKPKDEPKGKNKAYPLPDKMPATRTIYLDDLYAYYPGVIKVEFYKEN</sequence>
<dbReference type="InterPro" id="IPR010173">
    <property type="entry name" value="CRISPR-assoc_Csm5"/>
</dbReference>
<evidence type="ECO:0000256" key="4">
    <source>
        <dbReference type="ARBA" id="ARBA00022884"/>
    </source>
</evidence>
<keyword evidence="5" id="KW-0051">Antiviral defense</keyword>
<gene>
    <name evidence="8" type="primary">csm5</name>
    <name evidence="8" type="ORF">KHX14_10245</name>
</gene>
<dbReference type="Proteomes" id="UP000751224">
    <property type="component" value="Unassembled WGS sequence"/>
</dbReference>
<evidence type="ECO:0000256" key="1">
    <source>
        <dbReference type="ARBA" id="ARBA00003088"/>
    </source>
</evidence>
<organism evidence="8 9">
    <name type="scientific">Thomasclavelia spiroformis</name>
    <dbReference type="NCBI Taxonomy" id="29348"/>
    <lineage>
        <taxon>Bacteria</taxon>
        <taxon>Bacillati</taxon>
        <taxon>Bacillota</taxon>
        <taxon>Erysipelotrichia</taxon>
        <taxon>Erysipelotrichales</taxon>
        <taxon>Coprobacillaceae</taxon>
        <taxon>Thomasclavelia</taxon>
    </lineage>
</organism>
<dbReference type="AlphaFoldDB" id="A0A943I440"/>
<feature type="domain" description="CRISPR type III-associated protein" evidence="7">
    <location>
        <begin position="6"/>
        <end position="322"/>
    </location>
</feature>
<protein>
    <recommendedName>
        <fullName evidence="3">CRISPR system Cms protein Csm5</fullName>
    </recommendedName>
    <alternativeName>
        <fullName evidence="6">CRISPR type III A-associated protein Csm5</fullName>
    </alternativeName>
</protein>
<keyword evidence="4" id="KW-0694">RNA-binding</keyword>
<dbReference type="InterPro" id="IPR005537">
    <property type="entry name" value="RAMP_III_fam"/>
</dbReference>
<dbReference type="EMBL" id="JAGZCC010000092">
    <property type="protein sequence ID" value="MBS5589163.1"/>
    <property type="molecule type" value="Genomic_DNA"/>
</dbReference>
<reference evidence="8" key="1">
    <citation type="submission" date="2021-02" db="EMBL/GenBank/DDBJ databases">
        <title>Infant gut strain persistence is associated with maternal origin, phylogeny, and functional potential including surface adhesion and iron acquisition.</title>
        <authorList>
            <person name="Lou Y.C."/>
        </authorList>
    </citation>
    <scope>NUCLEOTIDE SEQUENCE</scope>
    <source>
        <strain evidence="8">L3_108_000G1_dasL3_108_000G1_metabat.metabat.11</strain>
    </source>
</reference>
<dbReference type="GO" id="GO:0051607">
    <property type="term" value="P:defense response to virus"/>
    <property type="evidence" value="ECO:0007669"/>
    <property type="project" value="UniProtKB-KW"/>
</dbReference>
<evidence type="ECO:0000256" key="3">
    <source>
        <dbReference type="ARBA" id="ARBA00016113"/>
    </source>
</evidence>
<evidence type="ECO:0000313" key="8">
    <source>
        <dbReference type="EMBL" id="MBS5589163.1"/>
    </source>
</evidence>
<evidence type="ECO:0000259" key="7">
    <source>
        <dbReference type="Pfam" id="PF03787"/>
    </source>
</evidence>
<comment type="similarity">
    <text evidence="2">Belongs to the CRISPR-associated Csm5 family.</text>
</comment>
<evidence type="ECO:0000256" key="2">
    <source>
        <dbReference type="ARBA" id="ARBA00006680"/>
    </source>
</evidence>